<evidence type="ECO:0000256" key="2">
    <source>
        <dbReference type="ARBA" id="ARBA00022723"/>
    </source>
</evidence>
<dbReference type="GO" id="GO:0006629">
    <property type="term" value="P:lipid metabolic process"/>
    <property type="evidence" value="ECO:0007669"/>
    <property type="project" value="UniProtKB-ARBA"/>
</dbReference>
<keyword evidence="4 5" id="KW-0408">Iron</keyword>
<dbReference type="PROSITE" id="PS00086">
    <property type="entry name" value="CYTOCHROME_P450"/>
    <property type="match status" value="1"/>
</dbReference>
<dbReference type="GO" id="GO:0004497">
    <property type="term" value="F:monooxygenase activity"/>
    <property type="evidence" value="ECO:0007669"/>
    <property type="project" value="UniProtKB-KW"/>
</dbReference>
<evidence type="ECO:0000256" key="5">
    <source>
        <dbReference type="PIRSR" id="PIRSR602401-1"/>
    </source>
</evidence>
<evidence type="ECO:0000256" key="3">
    <source>
        <dbReference type="ARBA" id="ARBA00023002"/>
    </source>
</evidence>
<evidence type="ECO:0008006" key="9">
    <source>
        <dbReference type="Google" id="ProtNLM"/>
    </source>
</evidence>
<dbReference type="Proteomes" id="UP000019132">
    <property type="component" value="Unassembled WGS sequence"/>
</dbReference>
<reference evidence="8" key="2">
    <citation type="submission" date="2010-04" db="EMBL/GenBank/DDBJ databases">
        <authorList>
            <person name="Buell R."/>
            <person name="Hamilton J."/>
            <person name="Hostetler J."/>
        </authorList>
    </citation>
    <scope>NUCLEOTIDE SEQUENCE [LARGE SCALE GENOMIC DNA]</scope>
    <source>
        <strain evidence="8">DAOM:BR144</strain>
    </source>
</reference>
<dbReference type="AlphaFoldDB" id="K3WMR5"/>
<dbReference type="EMBL" id="GL376625">
    <property type="status" value="NOT_ANNOTATED_CDS"/>
    <property type="molecule type" value="Genomic_DNA"/>
</dbReference>
<dbReference type="InterPro" id="IPR036396">
    <property type="entry name" value="Cyt_P450_sf"/>
</dbReference>
<comment type="cofactor">
    <cofactor evidence="5">
        <name>heme</name>
        <dbReference type="ChEBI" id="CHEBI:30413"/>
    </cofactor>
</comment>
<evidence type="ECO:0000256" key="1">
    <source>
        <dbReference type="ARBA" id="ARBA00010617"/>
    </source>
</evidence>
<dbReference type="Gene3D" id="1.10.630.10">
    <property type="entry name" value="Cytochrome P450"/>
    <property type="match status" value="1"/>
</dbReference>
<organism evidence="7 8">
    <name type="scientific">Globisporangium ultimum (strain ATCC 200006 / CBS 805.95 / DAOM BR144)</name>
    <name type="common">Pythium ultimum</name>
    <dbReference type="NCBI Taxonomy" id="431595"/>
    <lineage>
        <taxon>Eukaryota</taxon>
        <taxon>Sar</taxon>
        <taxon>Stramenopiles</taxon>
        <taxon>Oomycota</taxon>
        <taxon>Peronosporomycetes</taxon>
        <taxon>Pythiales</taxon>
        <taxon>Pythiaceae</taxon>
        <taxon>Globisporangium</taxon>
    </lineage>
</organism>
<evidence type="ECO:0000256" key="6">
    <source>
        <dbReference type="RuleBase" id="RU000461"/>
    </source>
</evidence>
<dbReference type="InterPro" id="IPR017972">
    <property type="entry name" value="Cyt_P450_CS"/>
</dbReference>
<dbReference type="STRING" id="431595.K3WMR5"/>
<dbReference type="PRINTS" id="PR00463">
    <property type="entry name" value="EP450I"/>
</dbReference>
<dbReference type="VEuPathDB" id="FungiDB:PYU1_G006245"/>
<proteinExistence type="inferred from homology"/>
<reference evidence="7" key="3">
    <citation type="submission" date="2015-02" db="UniProtKB">
        <authorList>
            <consortium name="EnsemblProtists"/>
        </authorList>
    </citation>
    <scope>IDENTIFICATION</scope>
    <source>
        <strain evidence="7">DAOM BR144</strain>
    </source>
</reference>
<accession>K3WMR5</accession>
<protein>
    <recommendedName>
        <fullName evidence="9">Cytochrome P450</fullName>
    </recommendedName>
</protein>
<dbReference type="OMA" id="CITWFGT"/>
<dbReference type="PANTHER" id="PTHR24296">
    <property type="entry name" value="CYTOCHROME P450"/>
    <property type="match status" value="1"/>
</dbReference>
<dbReference type="SUPFAM" id="SSF48264">
    <property type="entry name" value="Cytochrome P450"/>
    <property type="match status" value="1"/>
</dbReference>
<keyword evidence="3 6" id="KW-0560">Oxidoreductase</keyword>
<dbReference type="GO" id="GO:0005506">
    <property type="term" value="F:iron ion binding"/>
    <property type="evidence" value="ECO:0007669"/>
    <property type="project" value="InterPro"/>
</dbReference>
<name>K3WMR5_GLOUD</name>
<keyword evidence="6" id="KW-0503">Monooxygenase</keyword>
<evidence type="ECO:0000256" key="4">
    <source>
        <dbReference type="ARBA" id="ARBA00023004"/>
    </source>
</evidence>
<dbReference type="InterPro" id="IPR002401">
    <property type="entry name" value="Cyt_P450_E_grp-I"/>
</dbReference>
<dbReference type="eggNOG" id="KOG0157">
    <property type="taxonomic scope" value="Eukaryota"/>
</dbReference>
<dbReference type="EnsemblProtists" id="PYU1_T006257">
    <property type="protein sequence ID" value="PYU1_T006257"/>
    <property type="gene ID" value="PYU1_G006245"/>
</dbReference>
<keyword evidence="2 5" id="KW-0479">Metal-binding</keyword>
<dbReference type="PRINTS" id="PR00385">
    <property type="entry name" value="P450"/>
</dbReference>
<reference evidence="8" key="1">
    <citation type="journal article" date="2010" name="Genome Biol.">
        <title>Genome sequence of the necrotrophic plant pathogen Pythium ultimum reveals original pathogenicity mechanisms and effector repertoire.</title>
        <authorList>
            <person name="Levesque C.A."/>
            <person name="Brouwer H."/>
            <person name="Cano L."/>
            <person name="Hamilton J.P."/>
            <person name="Holt C."/>
            <person name="Huitema E."/>
            <person name="Raffaele S."/>
            <person name="Robideau G.P."/>
            <person name="Thines M."/>
            <person name="Win J."/>
            <person name="Zerillo M.M."/>
            <person name="Beakes G.W."/>
            <person name="Boore J.L."/>
            <person name="Busam D."/>
            <person name="Dumas B."/>
            <person name="Ferriera S."/>
            <person name="Fuerstenberg S.I."/>
            <person name="Gachon C.M."/>
            <person name="Gaulin E."/>
            <person name="Govers F."/>
            <person name="Grenville-Briggs L."/>
            <person name="Horner N."/>
            <person name="Hostetler J."/>
            <person name="Jiang R.H."/>
            <person name="Johnson J."/>
            <person name="Krajaejun T."/>
            <person name="Lin H."/>
            <person name="Meijer H.J."/>
            <person name="Moore B."/>
            <person name="Morris P."/>
            <person name="Phuntmart V."/>
            <person name="Puiu D."/>
            <person name="Shetty J."/>
            <person name="Stajich J.E."/>
            <person name="Tripathy S."/>
            <person name="Wawra S."/>
            <person name="van West P."/>
            <person name="Whitty B.R."/>
            <person name="Coutinho P.M."/>
            <person name="Henrissat B."/>
            <person name="Martin F."/>
            <person name="Thomas P.D."/>
            <person name="Tyler B.M."/>
            <person name="De Vries R.P."/>
            <person name="Kamoun S."/>
            <person name="Yandell M."/>
            <person name="Tisserat N."/>
            <person name="Buell C.R."/>
        </authorList>
    </citation>
    <scope>NUCLEOTIDE SEQUENCE</scope>
    <source>
        <strain evidence="8">DAOM:BR144</strain>
    </source>
</reference>
<feature type="binding site" description="axial binding residue" evidence="5">
    <location>
        <position position="477"/>
    </location>
    <ligand>
        <name>heme</name>
        <dbReference type="ChEBI" id="CHEBI:30413"/>
    </ligand>
    <ligandPart>
        <name>Fe</name>
        <dbReference type="ChEBI" id="CHEBI:18248"/>
    </ligandPart>
</feature>
<comment type="similarity">
    <text evidence="1 6">Belongs to the cytochrome P450 family.</text>
</comment>
<evidence type="ECO:0000313" key="7">
    <source>
        <dbReference type="EnsemblProtists" id="PYU1_T006257"/>
    </source>
</evidence>
<dbReference type="InterPro" id="IPR001128">
    <property type="entry name" value="Cyt_P450"/>
</dbReference>
<sequence>MLSVLHDWSASLQDAGLSTSVQIALGMGLLLLLGALQSSTPAAKSPSGQPYKQAMVIDSTLPWLGNTLDLVKNGMRFHDWITEVCQAANGRPWLMTTVGRPSVIVVSTPEAYEDVTKTQFGNFIKGEYVRDVLKDVFGLGIFSMDGAQWAYHRKLTSNVFTKRSMRDSMTATIQKHCHSLCSAFQRAADEQRELDLFGVLSQFTTEAFCEIAFGIDMDYLNSDHEHPLQQALDGAQRAITFRLFSPTWLWKLQRRFSLGLEGHLQQCLKTLDAIVLEIINKSIAHHAQRDSADKPAKTDLISLFLSHANDVDAEDKEIFTPDALKYMAMQFLLAGRETTAQTLSWFFWVLHQHPEVEAKIHEEIKTLAPELFKPTKDMSPSMATVQQFTYLEAALKETLRLYPVAPFNARDAAEDTTLSDGTFVPAGTAWGYQTMPSDVSPPFGDFNPSRWIDPGTSKLAVVSAYKFVAFHAGPRICLGMNLAMFEMKIAVAQIFSRFHVNVLPDQNITYATSITLPMNAPLKVHIVPV</sequence>
<dbReference type="HOGENOM" id="CLU_001570_27_2_1"/>
<dbReference type="InParanoid" id="K3WMR5"/>
<dbReference type="GO" id="GO:0016705">
    <property type="term" value="F:oxidoreductase activity, acting on paired donors, with incorporation or reduction of molecular oxygen"/>
    <property type="evidence" value="ECO:0007669"/>
    <property type="project" value="InterPro"/>
</dbReference>
<keyword evidence="5 6" id="KW-0349">Heme</keyword>
<keyword evidence="8" id="KW-1185">Reference proteome</keyword>
<dbReference type="Pfam" id="PF00067">
    <property type="entry name" value="p450"/>
    <property type="match status" value="1"/>
</dbReference>
<evidence type="ECO:0000313" key="8">
    <source>
        <dbReference type="Proteomes" id="UP000019132"/>
    </source>
</evidence>
<dbReference type="GO" id="GO:0020037">
    <property type="term" value="F:heme binding"/>
    <property type="evidence" value="ECO:0007669"/>
    <property type="project" value="InterPro"/>
</dbReference>